<dbReference type="AlphaFoldDB" id="M1WMJ8"/>
<keyword evidence="2" id="KW-1185">Reference proteome</keyword>
<accession>M1WMJ8</accession>
<dbReference type="KEGG" id="dpi:BN4_12495"/>
<evidence type="ECO:0000313" key="2">
    <source>
        <dbReference type="Proteomes" id="UP000011724"/>
    </source>
</evidence>
<gene>
    <name evidence="1" type="ordered locus">BN4_12495</name>
</gene>
<sequence length="76" mass="8239">MRFSSTQGSAADMAEMMPFSGLGLSMNAVQATAQEMTPHIHSHWGCDDVLLPVMDSLVQLSGYSLLVALSREIRGR</sequence>
<dbReference type="BioCyc" id="DPIE1322246:BN4_RS12520-MONOMER"/>
<reference evidence="1 2" key="1">
    <citation type="journal article" date="2013" name="PLoS ONE">
        <title>The first genomic and proteomic characterization of a deep-sea sulfate reducer: insights into the piezophilic lifestyle of Desulfovibrio piezophilus.</title>
        <authorList>
            <person name="Pradel N."/>
            <person name="Ji B."/>
            <person name="Gimenez G."/>
            <person name="Talla E."/>
            <person name="Lenoble P."/>
            <person name="Garel M."/>
            <person name="Tamburini C."/>
            <person name="Fourquet P."/>
            <person name="Lebrun R."/>
            <person name="Bertin P."/>
            <person name="Denis Y."/>
            <person name="Pophillat M."/>
            <person name="Barbe V."/>
            <person name="Ollivier B."/>
            <person name="Dolla A."/>
        </authorList>
    </citation>
    <scope>NUCLEOTIDE SEQUENCE [LARGE SCALE GENOMIC DNA]</scope>
    <source>
        <strain evidence="2">DSM 10523 / SB164P1</strain>
    </source>
</reference>
<reference evidence="2" key="2">
    <citation type="journal article" date="2013" name="Stand. Genomic Sci.">
        <title>Complete genome sequence of Desulfocapsa sulfexigens, a marine deltaproteobacterium specialized in disproportionating inorganic sulfur compounds.</title>
        <authorList>
            <person name="Finster K.W."/>
            <person name="Kjeldsen K.U."/>
            <person name="Kube M."/>
            <person name="Reinhardt R."/>
            <person name="Mussmann M."/>
            <person name="Amann R."/>
            <person name="Schreiber L."/>
        </authorList>
    </citation>
    <scope>NUCLEOTIDE SEQUENCE [LARGE SCALE GENOMIC DNA]</scope>
    <source>
        <strain evidence="2">DSM 10523 / SB164P1</strain>
    </source>
</reference>
<dbReference type="STRING" id="1322246.BN4_12495"/>
<name>M1WMJ8_PSEP2</name>
<dbReference type="HOGENOM" id="CLU_198873_0_0_7"/>
<protein>
    <submittedName>
        <fullName evidence="1">Uncharacterized protein</fullName>
    </submittedName>
</protein>
<evidence type="ECO:0000313" key="1">
    <source>
        <dbReference type="EMBL" id="CCH49730.1"/>
    </source>
</evidence>
<dbReference type="Proteomes" id="UP000011724">
    <property type="component" value="Chromosome"/>
</dbReference>
<dbReference type="PATRIC" id="fig|879567.3.peg.2672"/>
<organism evidence="1 2">
    <name type="scientific">Pseudodesulfovibrio piezophilus (strain DSM 21447 / JCM 15486 / C1TLV30)</name>
    <name type="common">Desulfovibrio piezophilus</name>
    <dbReference type="NCBI Taxonomy" id="1322246"/>
    <lineage>
        <taxon>Bacteria</taxon>
        <taxon>Pseudomonadati</taxon>
        <taxon>Thermodesulfobacteriota</taxon>
        <taxon>Desulfovibrionia</taxon>
        <taxon>Desulfovibrionales</taxon>
        <taxon>Desulfovibrionaceae</taxon>
    </lineage>
</organism>
<dbReference type="eggNOG" id="ENOG50318X9">
    <property type="taxonomic scope" value="Bacteria"/>
</dbReference>
<dbReference type="EMBL" id="FO203427">
    <property type="protein sequence ID" value="CCH49730.1"/>
    <property type="molecule type" value="Genomic_DNA"/>
</dbReference>
<proteinExistence type="predicted"/>